<organism evidence="1 7">
    <name type="scientific">Metallosphaera sedula</name>
    <dbReference type="NCBI Taxonomy" id="43687"/>
    <lineage>
        <taxon>Archaea</taxon>
        <taxon>Thermoproteota</taxon>
        <taxon>Thermoprotei</taxon>
        <taxon>Sulfolobales</taxon>
        <taxon>Sulfolobaceae</taxon>
        <taxon>Metallosphaera</taxon>
    </lineage>
</organism>
<proteinExistence type="predicted"/>
<dbReference type="OrthoDB" id="41686at2157"/>
<dbReference type="AlphaFoldDB" id="A0A088E566"/>
<dbReference type="EMBL" id="CP008822">
    <property type="protein sequence ID" value="AIM27083.1"/>
    <property type="molecule type" value="Genomic_DNA"/>
</dbReference>
<dbReference type="Proteomes" id="UP000029084">
    <property type="component" value="Chromosome"/>
</dbReference>
<sequence>MSNRDDDYREGVEKLKEIVAYLNSTGILDSVLDFVSDEEKVRSFLRSSTYRAIVEMLGTLKDMIDRGEVDSEDFTNGLIAIAKHLDKIGKVITILDKNGVLDVITSGLSKAAEAMVRSNRQSNIVEFLASLDDPDVKKTLAYLRYMLKELGSSAEPVLNNGQQK</sequence>
<accession>A0A088E566</accession>
<dbReference type="Proteomes" id="UP000062475">
    <property type="component" value="Chromosome"/>
</dbReference>
<evidence type="ECO:0000313" key="3">
    <source>
        <dbReference type="EMBL" id="AKV76235.1"/>
    </source>
</evidence>
<dbReference type="Proteomes" id="UP000068832">
    <property type="component" value="Chromosome"/>
</dbReference>
<dbReference type="Proteomes" id="UP000056255">
    <property type="component" value="Chromosome"/>
</dbReference>
<evidence type="ECO:0000313" key="5">
    <source>
        <dbReference type="EMBL" id="AKV80733.1"/>
    </source>
</evidence>
<protein>
    <recommendedName>
        <fullName evidence="13">DUF1641 domain-containing protein</fullName>
    </recommendedName>
</protein>
<reference evidence="9 10" key="2">
    <citation type="journal article" date="2015" name="Genome Announc.">
        <title>Complete Genome Sequences of Evolved Arsenate-Resistant Metallosphaera sedula Strains.</title>
        <authorList>
            <person name="Ai C."/>
            <person name="McCarthy S."/>
            <person name="Schackwitz W."/>
            <person name="Martin J."/>
            <person name="Lipzen A."/>
            <person name="Blum P."/>
        </authorList>
    </citation>
    <scope>NUCLEOTIDE SEQUENCE [LARGE SCALE GENOMIC DNA]</scope>
    <source>
        <strain evidence="4 10">ARS120-1</strain>
        <strain evidence="5 9">ARS120-2</strain>
        <strain evidence="2 12">ARS50-1</strain>
        <strain evidence="3 11">ARS50-2</strain>
    </source>
</reference>
<gene>
    <name evidence="1" type="ORF">HA72_0925</name>
    <name evidence="2" type="ORF">MsedA_0941</name>
    <name evidence="3" type="ORF">MsedB_0942</name>
    <name evidence="4" type="ORF">MsedC_0941</name>
    <name evidence="5" type="ORF">MsedD_0942</name>
    <name evidence="6" type="ORF">MsedE_0942</name>
</gene>
<evidence type="ECO:0000313" key="10">
    <source>
        <dbReference type="Proteomes" id="UP000062398"/>
    </source>
</evidence>
<reference evidence="6 8" key="3">
    <citation type="submission" date="2015-07" db="EMBL/GenBank/DDBJ databases">
        <title>Physiological, transcriptional responses and genome re-sequencing of acid resistant extremely thermoacidophilic Metallosphaera sedula SARC-M1.</title>
        <authorList>
            <person name="Ai C."/>
            <person name="McCarthy S."/>
            <person name="Eckrich V."/>
            <person name="Rudrappa D."/>
            <person name="Qiu G."/>
            <person name="Blum P."/>
        </authorList>
    </citation>
    <scope>NUCLEOTIDE SEQUENCE [LARGE SCALE GENOMIC DNA]</scope>
    <source>
        <strain evidence="6 8">SARC-M1</strain>
    </source>
</reference>
<evidence type="ECO:0000313" key="4">
    <source>
        <dbReference type="EMBL" id="AKV78488.1"/>
    </source>
</evidence>
<evidence type="ECO:0000313" key="9">
    <source>
        <dbReference type="Proteomes" id="UP000061362"/>
    </source>
</evidence>
<dbReference type="OMA" id="AYLQYML"/>
<evidence type="ECO:0000313" key="2">
    <source>
        <dbReference type="EMBL" id="AKV73996.1"/>
    </source>
</evidence>
<dbReference type="EMBL" id="CP012174">
    <property type="protein sequence ID" value="AKV78488.1"/>
    <property type="molecule type" value="Genomic_DNA"/>
</dbReference>
<evidence type="ECO:0000313" key="8">
    <source>
        <dbReference type="Proteomes" id="UP000056255"/>
    </source>
</evidence>
<name>A0A088E566_9CREN</name>
<evidence type="ECO:0000313" key="7">
    <source>
        <dbReference type="Proteomes" id="UP000029084"/>
    </source>
</evidence>
<evidence type="ECO:0008006" key="13">
    <source>
        <dbReference type="Google" id="ProtNLM"/>
    </source>
</evidence>
<dbReference type="RefSeq" id="WP_012020884.1">
    <property type="nucleotide sequence ID" value="NZ_CP008822.1"/>
</dbReference>
<dbReference type="Proteomes" id="UP000062398">
    <property type="component" value="Chromosome"/>
</dbReference>
<dbReference type="EMBL" id="CP012172">
    <property type="protein sequence ID" value="AKV73996.1"/>
    <property type="molecule type" value="Genomic_DNA"/>
</dbReference>
<evidence type="ECO:0000313" key="12">
    <source>
        <dbReference type="Proteomes" id="UP000068832"/>
    </source>
</evidence>
<dbReference type="EMBL" id="CP012176">
    <property type="protein sequence ID" value="AKV82975.1"/>
    <property type="molecule type" value="Genomic_DNA"/>
</dbReference>
<dbReference type="EMBL" id="CP012175">
    <property type="protein sequence ID" value="AKV80733.1"/>
    <property type="molecule type" value="Genomic_DNA"/>
</dbReference>
<dbReference type="Proteomes" id="UP000061362">
    <property type="component" value="Chromosome"/>
</dbReference>
<evidence type="ECO:0000313" key="6">
    <source>
        <dbReference type="EMBL" id="AKV82975.1"/>
    </source>
</evidence>
<dbReference type="PATRIC" id="fig|43687.5.peg.954"/>
<reference evidence="1 7" key="1">
    <citation type="journal article" date="2014" name="J. Bacteriol.">
        <title>Role of an Archaeal PitA Transporter in the Copper and Arsenic Resistance of Metallosphaera sedula, an Extreme Thermoacidophile.</title>
        <authorList>
            <person name="McCarthy S."/>
            <person name="Ai C."/>
            <person name="Wheaton G."/>
            <person name="Tevatia R."/>
            <person name="Eckrich V."/>
            <person name="Kelly R."/>
            <person name="Blum P."/>
        </authorList>
    </citation>
    <scope>NUCLEOTIDE SEQUENCE [LARGE SCALE GENOMIC DNA]</scope>
    <source>
        <strain evidence="1 7">CuR1</strain>
    </source>
</reference>
<evidence type="ECO:0000313" key="1">
    <source>
        <dbReference type="EMBL" id="AIM27083.1"/>
    </source>
</evidence>
<dbReference type="EMBL" id="CP012173">
    <property type="protein sequence ID" value="AKV76235.1"/>
    <property type="molecule type" value="Genomic_DNA"/>
</dbReference>
<dbReference type="GeneID" id="97613998"/>
<evidence type="ECO:0000313" key="11">
    <source>
        <dbReference type="Proteomes" id="UP000062475"/>
    </source>
</evidence>